<keyword evidence="3" id="KW-0964">Secreted</keyword>
<keyword evidence="5" id="KW-0027">Amidation</keyword>
<keyword evidence="6 9" id="KW-1015">Disulfide bond</keyword>
<evidence type="ECO:0000256" key="7">
    <source>
        <dbReference type="ARBA" id="ARBA00023320"/>
    </source>
</evidence>
<dbReference type="GO" id="GO:0005184">
    <property type="term" value="F:neuropeptide hormone activity"/>
    <property type="evidence" value="ECO:0007669"/>
    <property type="project" value="InterPro"/>
</dbReference>
<reference evidence="12" key="1">
    <citation type="submission" date="2002-11" db="EMBL/GenBank/DDBJ databases">
        <authorList>
            <person name="Toullec J.-Y."/>
            <person name="Spannings-Pierrot C."/>
        </authorList>
    </citation>
    <scope>NUCLEOTIDE SEQUENCE</scope>
</reference>
<dbReference type="Pfam" id="PF01147">
    <property type="entry name" value="Crust_neurohorm"/>
    <property type="match status" value="1"/>
</dbReference>
<feature type="chain" id="PRO_5004282425" evidence="10">
    <location>
        <begin position="23"/>
        <end position="150"/>
    </location>
</feature>
<dbReference type="InterPro" id="IPR035957">
    <property type="entry name" value="Crust_neurohorm_sf"/>
</dbReference>
<keyword evidence="8" id="KW-0873">Pyrrolidone carboxylic acid</keyword>
<dbReference type="Gene3D" id="1.10.2010.10">
    <property type="entry name" value="Crustacean CHH/MIH/GIH neurohormone"/>
    <property type="match status" value="1"/>
</dbReference>
<dbReference type="PRINTS" id="PR00548">
    <property type="entry name" value="HYPRGLYCEMC1"/>
</dbReference>
<evidence type="ECO:0000256" key="4">
    <source>
        <dbReference type="ARBA" id="ARBA00022702"/>
    </source>
</evidence>
<proteinExistence type="evidence at transcript level"/>
<dbReference type="InterPro" id="IPR018251">
    <property type="entry name" value="Crust_neurhormone_CS"/>
</dbReference>
<evidence type="ECO:0000256" key="3">
    <source>
        <dbReference type="ARBA" id="ARBA00022525"/>
    </source>
</evidence>
<reference evidence="12" key="2">
    <citation type="journal article" date="2006" name="Peptides">
        <title>The crustacean hyperglycemic hormones from an euryhaline crab Pachygrapsus marmoratus and a fresh water crab Potamon ibericum: eyestalk and pericardial isoforms.</title>
        <authorList>
            <person name="Toullec J.Y."/>
            <person name="Serrano L."/>
            <person name="Lopez P."/>
            <person name="Soyez D."/>
            <person name="Spanings-Pierrot C."/>
        </authorList>
    </citation>
    <scope>NUCLEOTIDE SEQUENCE</scope>
</reference>
<dbReference type="PANTHER" id="PTHR35981:SF2">
    <property type="entry name" value="ION TRANSPORT PEPTIDE, ISOFORM C"/>
    <property type="match status" value="1"/>
</dbReference>
<evidence type="ECO:0000256" key="9">
    <source>
        <dbReference type="PIRSR" id="PIRSR631098-51"/>
    </source>
</evidence>
<dbReference type="SUPFAM" id="SSF81778">
    <property type="entry name" value="Crustacean CHH/MIH/GIH neurohormone"/>
    <property type="match status" value="1"/>
</dbReference>
<evidence type="ECO:0000259" key="11">
    <source>
        <dbReference type="Pfam" id="PF03858"/>
    </source>
</evidence>
<dbReference type="Pfam" id="PF03858">
    <property type="entry name" value="Crust_neuro_H"/>
    <property type="match status" value="1"/>
</dbReference>
<dbReference type="GO" id="GO:0005576">
    <property type="term" value="C:extracellular region"/>
    <property type="evidence" value="ECO:0007669"/>
    <property type="project" value="UniProtKB-SubCell"/>
</dbReference>
<evidence type="ECO:0000256" key="6">
    <source>
        <dbReference type="ARBA" id="ARBA00023157"/>
    </source>
</evidence>
<accession>Q6Y5A5</accession>
<keyword evidence="7" id="KW-0527">Neuropeptide</keyword>
<feature type="disulfide bond" evidence="9">
    <location>
        <begin position="81"/>
        <end position="117"/>
    </location>
</feature>
<feature type="domain" description="Crustacean neurohormone H" evidence="11">
    <location>
        <begin position="30"/>
        <end position="72"/>
    </location>
</feature>
<feature type="signal peptide" evidence="10">
    <location>
        <begin position="1"/>
        <end position="22"/>
    </location>
</feature>
<dbReference type="EMBL" id="AY180334">
    <property type="protein sequence ID" value="AAO27805.1"/>
    <property type="molecule type" value="mRNA"/>
</dbReference>
<dbReference type="PROSITE" id="PS01250">
    <property type="entry name" value="CHH_MIH_GIH"/>
    <property type="match status" value="1"/>
</dbReference>
<dbReference type="InterPro" id="IPR005558">
    <property type="entry name" value="Crust_neurhormone_H"/>
</dbReference>
<feature type="modified residue" description="Pyrrolidone carboxylic acid; partial" evidence="8">
    <location>
        <position position="75"/>
    </location>
</feature>
<organism evidence="12">
    <name type="scientific">Pachygrapsus marmoratus</name>
    <name type="common">Marbled rock crab</name>
    <name type="synonym">Cancer marmoratus</name>
    <dbReference type="NCBI Taxonomy" id="135190"/>
    <lineage>
        <taxon>Eukaryota</taxon>
        <taxon>Metazoa</taxon>
        <taxon>Ecdysozoa</taxon>
        <taxon>Arthropoda</taxon>
        <taxon>Crustacea</taxon>
        <taxon>Multicrustacea</taxon>
        <taxon>Malacostraca</taxon>
        <taxon>Eumalacostraca</taxon>
        <taxon>Eucarida</taxon>
        <taxon>Decapoda</taxon>
        <taxon>Pleocyemata</taxon>
        <taxon>Brachyura</taxon>
        <taxon>Eubrachyura</taxon>
        <taxon>Grapsoidea</taxon>
        <taxon>Grapsidae</taxon>
        <taxon>Pachygrapsus</taxon>
    </lineage>
</organism>
<dbReference type="InterPro" id="IPR000346">
    <property type="entry name" value="Hyperglycemic1"/>
</dbReference>
<dbReference type="PRINTS" id="PR00550">
    <property type="entry name" value="HYPRGLYCEMIC"/>
</dbReference>
<dbReference type="InterPro" id="IPR031098">
    <property type="entry name" value="Crust_neurohorm"/>
</dbReference>
<dbReference type="AlphaFoldDB" id="Q6Y5A5"/>
<sequence>MVTCRMASTVALMLVTIFATLAVLPHASARSADGFGRMERLLASLRGSADQPSALGELRAAEEGSSVPHPLEKRQIYDRSCKGVYDRSLFGKLEHVCDDCYNLYRTHHVASACRENCYSNLVFRQCMDDLLLMDVFDEYAKAVQMVGRKK</sequence>
<evidence type="ECO:0000256" key="8">
    <source>
        <dbReference type="PIRSR" id="PIRSR631098-50"/>
    </source>
</evidence>
<evidence type="ECO:0000256" key="10">
    <source>
        <dbReference type="SAM" id="SignalP"/>
    </source>
</evidence>
<evidence type="ECO:0000256" key="2">
    <source>
        <dbReference type="ARBA" id="ARBA00005447"/>
    </source>
</evidence>
<dbReference type="GO" id="GO:0007623">
    <property type="term" value="P:circadian rhythm"/>
    <property type="evidence" value="ECO:0007669"/>
    <property type="project" value="TreeGrafter"/>
</dbReference>
<comment type="subcellular location">
    <subcellularLocation>
        <location evidence="1">Secreted</location>
    </subcellularLocation>
</comment>
<dbReference type="InterPro" id="IPR001166">
    <property type="entry name" value="Hyperglycemic"/>
</dbReference>
<feature type="disulfide bond" evidence="9">
    <location>
        <begin position="100"/>
        <end position="126"/>
    </location>
</feature>
<keyword evidence="10" id="KW-0732">Signal</keyword>
<feature type="disulfide bond" evidence="9">
    <location>
        <begin position="97"/>
        <end position="113"/>
    </location>
</feature>
<comment type="similarity">
    <text evidence="2">Belongs to the arthropod CHH/MIH/GIH/VIH hormone family.</text>
</comment>
<dbReference type="PANTHER" id="PTHR35981">
    <property type="entry name" value="ION TRANSPORT PEPTIDE, ISOFORM C"/>
    <property type="match status" value="1"/>
</dbReference>
<evidence type="ECO:0000256" key="5">
    <source>
        <dbReference type="ARBA" id="ARBA00022815"/>
    </source>
</evidence>
<protein>
    <submittedName>
        <fullName evidence="12">Hyperglycemic hormone CHH B OX</fullName>
    </submittedName>
</protein>
<evidence type="ECO:0000313" key="12">
    <source>
        <dbReference type="EMBL" id="AAO27805.1"/>
    </source>
</evidence>
<name>Q6Y5A5_PACMR</name>
<evidence type="ECO:0000256" key="1">
    <source>
        <dbReference type="ARBA" id="ARBA00004613"/>
    </source>
</evidence>
<keyword evidence="4" id="KW-0372">Hormone</keyword>
<dbReference type="GO" id="GO:0007218">
    <property type="term" value="P:neuropeptide signaling pathway"/>
    <property type="evidence" value="ECO:0007669"/>
    <property type="project" value="UniProtKB-KW"/>
</dbReference>